<dbReference type="NCBIfam" id="TIGR00848">
    <property type="entry name" value="fruA"/>
    <property type="match status" value="1"/>
</dbReference>
<dbReference type="PANTHER" id="PTHR47738">
    <property type="entry name" value="PTS SYSTEM FRUCTOSE-LIKE EIIA COMPONENT-RELATED"/>
    <property type="match status" value="1"/>
</dbReference>
<evidence type="ECO:0000256" key="4">
    <source>
        <dbReference type="ARBA" id="ARBA00022679"/>
    </source>
</evidence>
<keyword evidence="4" id="KW-0808">Transferase</keyword>
<evidence type="ECO:0000256" key="2">
    <source>
        <dbReference type="ARBA" id="ARBA00022553"/>
    </source>
</evidence>
<evidence type="ECO:0000256" key="5">
    <source>
        <dbReference type="ARBA" id="ARBA00022683"/>
    </source>
</evidence>
<dbReference type="PROSITE" id="PS00372">
    <property type="entry name" value="PTS_EIIA_TYPE_2_HIS"/>
    <property type="match status" value="1"/>
</dbReference>
<dbReference type="CDD" id="cd00211">
    <property type="entry name" value="PTS_IIA_fru"/>
    <property type="match status" value="1"/>
</dbReference>
<dbReference type="InterPro" id="IPR002178">
    <property type="entry name" value="PTS_EIIA_type-2_dom"/>
</dbReference>
<feature type="domain" description="PTS EIIA type-2" evidence="6">
    <location>
        <begin position="6"/>
        <end position="151"/>
    </location>
</feature>
<reference evidence="7 8" key="1">
    <citation type="submission" date="2014-12" db="EMBL/GenBank/DDBJ databases">
        <title>Comparative genomics of the lactic acid bacteria isolated from the honey bee gut.</title>
        <authorList>
            <person name="Ellegaard K.M."/>
            <person name="Tamarit D."/>
            <person name="Javelind E."/>
            <person name="Olofsson T."/>
            <person name="Andersson S.G."/>
            <person name="Vasquez A."/>
        </authorList>
    </citation>
    <scope>NUCLEOTIDE SEQUENCE [LARGE SCALE GENOMIC DNA]</scope>
    <source>
        <strain evidence="7 8">Biut2</strain>
    </source>
</reference>
<dbReference type="EMBL" id="JXBY01000019">
    <property type="protein sequence ID" value="KJY55406.1"/>
    <property type="molecule type" value="Genomic_DNA"/>
</dbReference>
<name>A0A0F4LCX1_9LACO</name>
<evidence type="ECO:0000256" key="3">
    <source>
        <dbReference type="ARBA" id="ARBA00022597"/>
    </source>
</evidence>
<dbReference type="SUPFAM" id="SSF55804">
    <property type="entry name" value="Phoshotransferase/anion transport protein"/>
    <property type="match status" value="1"/>
</dbReference>
<dbReference type="AlphaFoldDB" id="A0A0F4LCX1"/>
<evidence type="ECO:0000256" key="1">
    <source>
        <dbReference type="ARBA" id="ARBA00022448"/>
    </source>
</evidence>
<evidence type="ECO:0000313" key="8">
    <source>
        <dbReference type="Proteomes" id="UP000033533"/>
    </source>
</evidence>
<dbReference type="PATRIC" id="fig|1218493.3.peg.1095"/>
<dbReference type="Proteomes" id="UP000033533">
    <property type="component" value="Unassembled WGS sequence"/>
</dbReference>
<dbReference type="GO" id="GO:0009401">
    <property type="term" value="P:phosphoenolpyruvate-dependent sugar phosphotransferase system"/>
    <property type="evidence" value="ECO:0007669"/>
    <property type="project" value="UniProtKB-KW"/>
</dbReference>
<dbReference type="InterPro" id="IPR004715">
    <property type="entry name" value="PTS_IIA_fruc"/>
</dbReference>
<dbReference type="GO" id="GO:0016020">
    <property type="term" value="C:membrane"/>
    <property type="evidence" value="ECO:0007669"/>
    <property type="project" value="InterPro"/>
</dbReference>
<dbReference type="PANTHER" id="PTHR47738:SF2">
    <property type="entry name" value="PTS SYSTEM FRUCTOSE-LIKE EIIA COMPONENT"/>
    <property type="match status" value="1"/>
</dbReference>
<keyword evidence="1" id="KW-0813">Transport</keyword>
<evidence type="ECO:0000259" key="6">
    <source>
        <dbReference type="PROSITE" id="PS51094"/>
    </source>
</evidence>
<dbReference type="HOGENOM" id="CLU_072531_5_1_9"/>
<comment type="caution">
    <text evidence="7">The sequence shown here is derived from an EMBL/GenBank/DDBJ whole genome shotgun (WGS) entry which is preliminary data.</text>
</comment>
<dbReference type="RefSeq" id="WP_045928134.1">
    <property type="nucleotide sequence ID" value="NZ_JBHSZS010000025.1"/>
</dbReference>
<dbReference type="InterPro" id="IPR016152">
    <property type="entry name" value="PTrfase/Anion_transptr"/>
</dbReference>
<dbReference type="PROSITE" id="PS51094">
    <property type="entry name" value="PTS_EIIA_TYPE_2"/>
    <property type="match status" value="1"/>
</dbReference>
<dbReference type="Pfam" id="PF00359">
    <property type="entry name" value="PTS_EIIA_2"/>
    <property type="match status" value="1"/>
</dbReference>
<protein>
    <submittedName>
        <fullName evidence="7">PTS Fru IIA</fullName>
    </submittedName>
</protein>
<accession>A0A0F4LCX1</accession>
<dbReference type="InterPro" id="IPR051541">
    <property type="entry name" value="PTS_SugarTrans_NitroReg"/>
</dbReference>
<organism evidence="7 8">
    <name type="scientific">Lactobacillus kullabergensis</name>
    <dbReference type="NCBI Taxonomy" id="1218493"/>
    <lineage>
        <taxon>Bacteria</taxon>
        <taxon>Bacillati</taxon>
        <taxon>Bacillota</taxon>
        <taxon>Bacilli</taxon>
        <taxon>Lactobacillales</taxon>
        <taxon>Lactobacillaceae</taxon>
        <taxon>Lactobacillus</taxon>
    </lineage>
</organism>
<keyword evidence="5" id="KW-0598">Phosphotransferase system</keyword>
<keyword evidence="2" id="KW-0597">Phosphoprotein</keyword>
<evidence type="ECO:0000313" key="7">
    <source>
        <dbReference type="EMBL" id="KJY55406.1"/>
    </source>
</evidence>
<sequence>MENITSVLDPKVIKIGLNAKNKYEVIVQLAELLKNANYIDKVDPFVQDIYLREKEGLTGIGQGIAIPHGKSDDVKRIGVAIGILKHGIEWESLDNEKIRIVILFAVSNDTNSAKNQLKLLSIFAGRLGHKQVVDKLKKAESTQEVIDAFKE</sequence>
<keyword evidence="3" id="KW-0762">Sugar transport</keyword>
<dbReference type="OrthoDB" id="95460at2"/>
<dbReference type="GO" id="GO:0008982">
    <property type="term" value="F:protein-N(PI)-phosphohistidine-sugar phosphotransferase activity"/>
    <property type="evidence" value="ECO:0007669"/>
    <property type="project" value="InterPro"/>
</dbReference>
<dbReference type="STRING" id="1218493.JF76_10430"/>
<dbReference type="Gene3D" id="3.40.930.10">
    <property type="entry name" value="Mannitol-specific EII, Chain A"/>
    <property type="match status" value="1"/>
</dbReference>
<proteinExistence type="predicted"/>
<gene>
    <name evidence="7" type="ORF">JF76_10430</name>
</gene>